<dbReference type="InterPro" id="IPR048950">
    <property type="entry name" value="Ppx_GppA_C"/>
</dbReference>
<proteinExistence type="predicted"/>
<organism evidence="2 3">
    <name type="scientific">Azohydromonas lata</name>
    <dbReference type="NCBI Taxonomy" id="45677"/>
    <lineage>
        <taxon>Bacteria</taxon>
        <taxon>Pseudomonadati</taxon>
        <taxon>Pseudomonadota</taxon>
        <taxon>Betaproteobacteria</taxon>
        <taxon>Burkholderiales</taxon>
        <taxon>Sphaerotilaceae</taxon>
        <taxon>Azohydromonas</taxon>
    </lineage>
</organism>
<reference evidence="2 3" key="1">
    <citation type="submission" date="2023-11" db="EMBL/GenBank/DDBJ databases">
        <title>Draft genome of Azohydromonas lata strain H1 (DSM1123), a polyhydroxyalkanoate producer.</title>
        <authorList>
            <person name="Traversa D."/>
            <person name="D'Addabbo P."/>
            <person name="Pazzani C."/>
            <person name="Manzari C."/>
            <person name="Chiara M."/>
            <person name="Scrascia M."/>
        </authorList>
    </citation>
    <scope>NUCLEOTIDE SEQUENCE [LARGE SCALE GENOMIC DNA]</scope>
    <source>
        <strain evidence="2 3">H1</strain>
    </source>
</reference>
<comment type="caution">
    <text evidence="2">The sequence shown here is derived from an EMBL/GenBank/DDBJ whole genome shotgun (WGS) entry which is preliminary data.</text>
</comment>
<feature type="domain" description="Ppx/GppA phosphatase C-terminal" evidence="1">
    <location>
        <begin position="33"/>
        <end position="163"/>
    </location>
</feature>
<dbReference type="SUPFAM" id="SSF109604">
    <property type="entry name" value="HD-domain/PDEase-like"/>
    <property type="match status" value="1"/>
</dbReference>
<dbReference type="InterPro" id="IPR050273">
    <property type="entry name" value="GppA/Ppx_hydrolase"/>
</dbReference>
<keyword evidence="3" id="KW-1185">Reference proteome</keyword>
<dbReference type="Pfam" id="PF21447">
    <property type="entry name" value="Ppx-GppA_III"/>
    <property type="match status" value="1"/>
</dbReference>
<sequence length="216" mass="23470">MNAAATSALLLCTAEPAVPAPDGAAAVSAANLRDAAVAALQRQFGCDLAQARRVREVALALHRDAAPDAGLEEYRELAWACALHELGRCISHHDHHRHGAYLVEHADAAGFTAAQQRRLADLVLAQRGGLKKLEAALARRPFARQVLCLRLAAIRCHARRDVAGPRLRLQTLGGRRHALRWERASPPADPRTLHLLQEEVALWAQQGPLELLLQAP</sequence>
<name>A0ABU5IFM9_9BURK</name>
<evidence type="ECO:0000313" key="2">
    <source>
        <dbReference type="EMBL" id="MDZ5457455.1"/>
    </source>
</evidence>
<dbReference type="Proteomes" id="UP001293718">
    <property type="component" value="Unassembled WGS sequence"/>
</dbReference>
<accession>A0ABU5IFM9</accession>
<dbReference type="PANTHER" id="PTHR30005:SF0">
    <property type="entry name" value="RETROGRADE REGULATION PROTEIN 2"/>
    <property type="match status" value="1"/>
</dbReference>
<dbReference type="EMBL" id="JAXOJX010000018">
    <property type="protein sequence ID" value="MDZ5457455.1"/>
    <property type="molecule type" value="Genomic_DNA"/>
</dbReference>
<dbReference type="Gene3D" id="1.10.3210.10">
    <property type="entry name" value="Hypothetical protein af1432"/>
    <property type="match status" value="1"/>
</dbReference>
<gene>
    <name evidence="2" type="ORF">SM757_12820</name>
</gene>
<evidence type="ECO:0000259" key="1">
    <source>
        <dbReference type="Pfam" id="PF21447"/>
    </source>
</evidence>
<dbReference type="PANTHER" id="PTHR30005">
    <property type="entry name" value="EXOPOLYPHOSPHATASE"/>
    <property type="match status" value="1"/>
</dbReference>
<evidence type="ECO:0000313" key="3">
    <source>
        <dbReference type="Proteomes" id="UP001293718"/>
    </source>
</evidence>
<dbReference type="RefSeq" id="WP_322465760.1">
    <property type="nucleotide sequence ID" value="NZ_JAXOJX010000018.1"/>
</dbReference>
<protein>
    <recommendedName>
        <fullName evidence="1">Ppx/GppA phosphatase C-terminal domain-containing protein</fullName>
    </recommendedName>
</protein>